<keyword evidence="2" id="KW-1185">Reference proteome</keyword>
<reference evidence="1" key="1">
    <citation type="submission" date="2021-05" db="EMBL/GenBank/DDBJ databases">
        <authorList>
            <person name="Pan Q."/>
            <person name="Jouanno E."/>
            <person name="Zahm M."/>
            <person name="Klopp C."/>
            <person name="Cabau C."/>
            <person name="Louis A."/>
            <person name="Berthelot C."/>
            <person name="Parey E."/>
            <person name="Roest Crollius H."/>
            <person name="Montfort J."/>
            <person name="Robinson-Rechavi M."/>
            <person name="Bouchez O."/>
            <person name="Lampietro C."/>
            <person name="Lopez Roques C."/>
            <person name="Donnadieu C."/>
            <person name="Postlethwait J."/>
            <person name="Bobe J."/>
            <person name="Dillon D."/>
            <person name="Chandos A."/>
            <person name="von Hippel F."/>
            <person name="Guiguen Y."/>
        </authorList>
    </citation>
    <scope>NUCLEOTIDE SEQUENCE</scope>
    <source>
        <strain evidence="1">YG-Jan2019</strain>
    </source>
</reference>
<evidence type="ECO:0000313" key="1">
    <source>
        <dbReference type="EMBL" id="KAJ8017345.1"/>
    </source>
</evidence>
<evidence type="ECO:0000313" key="2">
    <source>
        <dbReference type="Proteomes" id="UP001157502"/>
    </source>
</evidence>
<accession>A0ACC2HNR8</accession>
<comment type="caution">
    <text evidence="1">The sequence shown here is derived from an EMBL/GenBank/DDBJ whole genome shotgun (WGS) entry which is preliminary data.</text>
</comment>
<dbReference type="Proteomes" id="UP001157502">
    <property type="component" value="Chromosome 1"/>
</dbReference>
<protein>
    <submittedName>
        <fullName evidence="1">Uncharacterized protein</fullName>
    </submittedName>
</protein>
<organism evidence="1 2">
    <name type="scientific">Dallia pectoralis</name>
    <name type="common">Alaska blackfish</name>
    <dbReference type="NCBI Taxonomy" id="75939"/>
    <lineage>
        <taxon>Eukaryota</taxon>
        <taxon>Metazoa</taxon>
        <taxon>Chordata</taxon>
        <taxon>Craniata</taxon>
        <taxon>Vertebrata</taxon>
        <taxon>Euteleostomi</taxon>
        <taxon>Actinopterygii</taxon>
        <taxon>Neopterygii</taxon>
        <taxon>Teleostei</taxon>
        <taxon>Protacanthopterygii</taxon>
        <taxon>Esociformes</taxon>
        <taxon>Umbridae</taxon>
        <taxon>Dallia</taxon>
    </lineage>
</organism>
<dbReference type="EMBL" id="CM055728">
    <property type="protein sequence ID" value="KAJ8017345.1"/>
    <property type="molecule type" value="Genomic_DNA"/>
</dbReference>
<sequence>MMAATSKELRLSLQVYSTLQTLSCPLIEGLYLRDAETMQDLLCTPSKHRTDILAWICTRICPSFSQKLASLRSKEPDALSQELALFGQEMLLFRTDDLDLIMARACPLRQLCFLEQLLTVVPDTAGPVDSQSGGECLLKELFSPEALPYLSHTLTPTLNPWPAHIRVAQKGQRSLSSRPRDKEVADATALLEFTRNALEQLHNQCVFLHGEAASPGVFSTCAWRVAVCDLSQMMGVFSRVFETDFRSYISRGPPSLQTHMHTFKIVHTLLTACNMELEMLQQMVMTSVCLSDTMTNIHTHSRYWSHGNKQTLPTKLEDLTRRYTEFLTNNTIDNC</sequence>
<proteinExistence type="predicted"/>
<name>A0ACC2HNR8_DALPE</name>
<gene>
    <name evidence="1" type="ORF">DPEC_G00016900</name>
</gene>